<evidence type="ECO:0000313" key="1">
    <source>
        <dbReference type="EMBL" id="JAH23206.1"/>
    </source>
</evidence>
<reference evidence="1" key="1">
    <citation type="submission" date="2014-11" db="EMBL/GenBank/DDBJ databases">
        <authorList>
            <person name="Amaro Gonzalez C."/>
        </authorList>
    </citation>
    <scope>NUCLEOTIDE SEQUENCE</scope>
</reference>
<dbReference type="EMBL" id="GBXM01085371">
    <property type="protein sequence ID" value="JAH23206.1"/>
    <property type="molecule type" value="Transcribed_RNA"/>
</dbReference>
<proteinExistence type="predicted"/>
<dbReference type="AlphaFoldDB" id="A0A0E9R1Z1"/>
<accession>A0A0E9R1Z1</accession>
<organism evidence="1">
    <name type="scientific">Anguilla anguilla</name>
    <name type="common">European freshwater eel</name>
    <name type="synonym">Muraena anguilla</name>
    <dbReference type="NCBI Taxonomy" id="7936"/>
    <lineage>
        <taxon>Eukaryota</taxon>
        <taxon>Metazoa</taxon>
        <taxon>Chordata</taxon>
        <taxon>Craniata</taxon>
        <taxon>Vertebrata</taxon>
        <taxon>Euteleostomi</taxon>
        <taxon>Actinopterygii</taxon>
        <taxon>Neopterygii</taxon>
        <taxon>Teleostei</taxon>
        <taxon>Anguilliformes</taxon>
        <taxon>Anguillidae</taxon>
        <taxon>Anguilla</taxon>
    </lineage>
</organism>
<protein>
    <submittedName>
        <fullName evidence="1">Uncharacterized protein</fullName>
    </submittedName>
</protein>
<sequence>MWNRRTVSQQCWPYVITITKNHWEFSNSMGQISSELTKPSRRKRAHVQH</sequence>
<reference evidence="1" key="2">
    <citation type="journal article" date="2015" name="Fish Shellfish Immunol.">
        <title>Early steps in the European eel (Anguilla anguilla)-Vibrio vulnificus interaction in the gills: Role of the RtxA13 toxin.</title>
        <authorList>
            <person name="Callol A."/>
            <person name="Pajuelo D."/>
            <person name="Ebbesson L."/>
            <person name="Teles M."/>
            <person name="MacKenzie S."/>
            <person name="Amaro C."/>
        </authorList>
    </citation>
    <scope>NUCLEOTIDE SEQUENCE</scope>
</reference>
<name>A0A0E9R1Z1_ANGAN</name>